<keyword evidence="2" id="KW-1185">Reference proteome</keyword>
<reference evidence="1" key="1">
    <citation type="submission" date="2020-11" db="EMBL/GenBank/DDBJ databases">
        <authorList>
            <consortium name="DOE Joint Genome Institute"/>
            <person name="Ahrendt S."/>
            <person name="Riley R."/>
            <person name="Andreopoulos W."/>
            <person name="Labutti K."/>
            <person name="Pangilinan J."/>
            <person name="Ruiz-Duenas F.J."/>
            <person name="Barrasa J.M."/>
            <person name="Sanchez-Garcia M."/>
            <person name="Camarero S."/>
            <person name="Miyauchi S."/>
            <person name="Serrano A."/>
            <person name="Linde D."/>
            <person name="Babiker R."/>
            <person name="Drula E."/>
            <person name="Ayuso-Fernandez I."/>
            <person name="Pacheco R."/>
            <person name="Padilla G."/>
            <person name="Ferreira P."/>
            <person name="Barriuso J."/>
            <person name="Kellner H."/>
            <person name="Castanera R."/>
            <person name="Alfaro M."/>
            <person name="Ramirez L."/>
            <person name="Pisabarro A.G."/>
            <person name="Kuo A."/>
            <person name="Tritt A."/>
            <person name="Lipzen A."/>
            <person name="He G."/>
            <person name="Yan M."/>
            <person name="Ng V."/>
            <person name="Cullen D."/>
            <person name="Martin F."/>
            <person name="Rosso M.-N."/>
            <person name="Henrissat B."/>
            <person name="Hibbett D."/>
            <person name="Martinez A.T."/>
            <person name="Grigoriev I.V."/>
        </authorList>
    </citation>
    <scope>NUCLEOTIDE SEQUENCE</scope>
    <source>
        <strain evidence="1">ATCC 90797</strain>
    </source>
</reference>
<organism evidence="1 2">
    <name type="scientific">Pleurotus eryngii</name>
    <name type="common">Boletus of the steppes</name>
    <dbReference type="NCBI Taxonomy" id="5323"/>
    <lineage>
        <taxon>Eukaryota</taxon>
        <taxon>Fungi</taxon>
        <taxon>Dikarya</taxon>
        <taxon>Basidiomycota</taxon>
        <taxon>Agaricomycotina</taxon>
        <taxon>Agaricomycetes</taxon>
        <taxon>Agaricomycetidae</taxon>
        <taxon>Agaricales</taxon>
        <taxon>Pleurotineae</taxon>
        <taxon>Pleurotaceae</taxon>
        <taxon>Pleurotus</taxon>
    </lineage>
</organism>
<comment type="caution">
    <text evidence="1">The sequence shown here is derived from an EMBL/GenBank/DDBJ whole genome shotgun (WGS) entry which is preliminary data.</text>
</comment>
<protein>
    <submittedName>
        <fullName evidence="1">Uncharacterized protein</fullName>
    </submittedName>
</protein>
<dbReference type="EMBL" id="MU154602">
    <property type="protein sequence ID" value="KAF9492354.1"/>
    <property type="molecule type" value="Genomic_DNA"/>
</dbReference>
<evidence type="ECO:0000313" key="2">
    <source>
        <dbReference type="Proteomes" id="UP000807025"/>
    </source>
</evidence>
<evidence type="ECO:0000313" key="1">
    <source>
        <dbReference type="EMBL" id="KAF9492354.1"/>
    </source>
</evidence>
<feature type="non-terminal residue" evidence="1">
    <location>
        <position position="110"/>
    </location>
</feature>
<dbReference type="OrthoDB" id="2800503at2759"/>
<sequence length="110" mass="12699">VVAEFVPIDFRPDDQGELRMLKQDTGMQGSMREALYIKPAHKRMMGQEYAHLKLNIFIRGKMISVRKNEHNSPMCYWCHTVSDRHFAANCTAEVELCGHCGSEHRSRECS</sequence>
<gene>
    <name evidence="1" type="ORF">BDN71DRAFT_1369121</name>
</gene>
<accession>A0A9P6DD25</accession>
<dbReference type="Proteomes" id="UP000807025">
    <property type="component" value="Unassembled WGS sequence"/>
</dbReference>
<proteinExistence type="predicted"/>
<feature type="non-terminal residue" evidence="1">
    <location>
        <position position="1"/>
    </location>
</feature>
<name>A0A9P6DD25_PLEER</name>
<dbReference type="AlphaFoldDB" id="A0A9P6DD25"/>